<dbReference type="GO" id="GO:0006508">
    <property type="term" value="P:proteolysis"/>
    <property type="evidence" value="ECO:0007669"/>
    <property type="project" value="UniProtKB-KW"/>
</dbReference>
<dbReference type="GO" id="GO:0004190">
    <property type="term" value="F:aspartic-type endopeptidase activity"/>
    <property type="evidence" value="ECO:0007669"/>
    <property type="project" value="UniProtKB-KW"/>
</dbReference>
<dbReference type="PROSITE" id="PS00141">
    <property type="entry name" value="ASP_PROTEASE"/>
    <property type="match status" value="1"/>
</dbReference>
<dbReference type="OrthoDB" id="15189at2759"/>
<feature type="region of interest" description="Disordered" evidence="4">
    <location>
        <begin position="507"/>
        <end position="539"/>
    </location>
</feature>
<evidence type="ECO:0000256" key="1">
    <source>
        <dbReference type="ARBA" id="ARBA00007447"/>
    </source>
</evidence>
<feature type="chain" id="PRO_5003120425" description="Peptidase A1 domain-containing protein" evidence="6">
    <location>
        <begin position="19"/>
        <end position="539"/>
    </location>
</feature>
<dbReference type="VEuPathDB" id="FungiDB:SCHCODRAFT_02616983"/>
<dbReference type="SUPFAM" id="SSF50630">
    <property type="entry name" value="Acid proteases"/>
    <property type="match status" value="1"/>
</dbReference>
<dbReference type="KEGG" id="scm:SCHCO_02616983"/>
<evidence type="ECO:0000256" key="5">
    <source>
        <dbReference type="SAM" id="Phobius"/>
    </source>
</evidence>
<dbReference type="eggNOG" id="KOG1339">
    <property type="taxonomic scope" value="Eukaryota"/>
</dbReference>
<dbReference type="HOGENOM" id="CLU_013253_8_0_1"/>
<dbReference type="InParanoid" id="D8PYA4"/>
<evidence type="ECO:0000259" key="7">
    <source>
        <dbReference type="PROSITE" id="PS51767"/>
    </source>
</evidence>
<dbReference type="PRINTS" id="PR00792">
    <property type="entry name" value="PEPSIN"/>
</dbReference>
<keyword evidence="5" id="KW-1133">Transmembrane helix</keyword>
<keyword evidence="3" id="KW-0645">Protease</keyword>
<dbReference type="PANTHER" id="PTHR47966">
    <property type="entry name" value="BETA-SITE APP-CLEAVING ENZYME, ISOFORM A-RELATED"/>
    <property type="match status" value="1"/>
</dbReference>
<feature type="domain" description="Peptidase A1" evidence="7">
    <location>
        <begin position="55"/>
        <end position="389"/>
    </location>
</feature>
<dbReference type="InterPro" id="IPR001969">
    <property type="entry name" value="Aspartic_peptidase_AS"/>
</dbReference>
<dbReference type="AlphaFoldDB" id="D8PYA4"/>
<keyword evidence="5" id="KW-0812">Transmembrane</keyword>
<protein>
    <recommendedName>
        <fullName evidence="7">Peptidase A1 domain-containing protein</fullName>
    </recommendedName>
</protein>
<evidence type="ECO:0000313" key="9">
    <source>
        <dbReference type="Proteomes" id="UP000007431"/>
    </source>
</evidence>
<dbReference type="Gene3D" id="2.40.70.10">
    <property type="entry name" value="Acid Proteases"/>
    <property type="match status" value="2"/>
</dbReference>
<keyword evidence="2 3" id="KW-0064">Aspartyl protease</keyword>
<name>D8PYA4_SCHCM</name>
<keyword evidence="9" id="KW-1185">Reference proteome</keyword>
<feature type="compositionally biased region" description="Low complexity" evidence="4">
    <location>
        <begin position="517"/>
        <end position="527"/>
    </location>
</feature>
<dbReference type="InterPro" id="IPR001461">
    <property type="entry name" value="Aspartic_peptidase_A1"/>
</dbReference>
<dbReference type="InterPro" id="IPR021109">
    <property type="entry name" value="Peptidase_aspartic_dom_sf"/>
</dbReference>
<evidence type="ECO:0000256" key="2">
    <source>
        <dbReference type="ARBA" id="ARBA00022750"/>
    </source>
</evidence>
<dbReference type="EMBL" id="GL377304">
    <property type="protein sequence ID" value="EFI99818.1"/>
    <property type="molecule type" value="Genomic_DNA"/>
</dbReference>
<comment type="similarity">
    <text evidence="1 3">Belongs to the peptidase A1 family.</text>
</comment>
<feature type="transmembrane region" description="Helical" evidence="5">
    <location>
        <begin position="448"/>
        <end position="472"/>
    </location>
</feature>
<sequence length="539" mass="57772">MRGAFLAALTTLALEASAYHVRMQGRVRSPADAPLARRGNLAGSSPLTNSADISYYTNVTLGGDDYEVLIDTGSSDLWVAGSVNNAKDTGKKSGVTYAVGAVEGPIKTAELEFAGFTIPDQAFIEVTPDKENPKDKGLIGLGPNSGSNVYVELGSDKGMAVLDSIFTQNTSTPNYITVLLGRLDDPTDTFPGDLTVGSILDNYTDIEKQPKLDVTEVPVRESGDQHFQVLIDAGGIIGPDGKSIKVHTEVDETQNKKQPTAVIDTGFSLSQVPRNVADAIYGRFSGAEYVNVSGVGATWIVPCTTEVNLTFKFSGQEYPIHPMDTTLDPGAVGITGVQNSEGVDSCIGTFQPISFETGDSPNYDMILGMSFLRNVYALFDYGDFLVDQKDKKADPYIQFLSITDKGEAHSDFVNVRLRGDANAGDNTLSAQPASSDNSSSTKPSKQPYIIALAAVIGTLALGLIAYAVFLFWRRRHGAKGRYVPLAPQGGFRPPPPAYQEAYPSQPVQAYDPVPHTGNGNWQQGQQGYQAPPYSTPWGR</sequence>
<dbReference type="PANTHER" id="PTHR47966:SF51">
    <property type="entry name" value="BETA-SITE APP-CLEAVING ENZYME, ISOFORM A-RELATED"/>
    <property type="match status" value="1"/>
</dbReference>
<keyword evidence="6" id="KW-0732">Signal</keyword>
<dbReference type="CDD" id="cd05471">
    <property type="entry name" value="pepsin_like"/>
    <property type="match status" value="1"/>
</dbReference>
<reference evidence="8 9" key="1">
    <citation type="journal article" date="2010" name="Nat. Biotechnol.">
        <title>Genome sequence of the model mushroom Schizophyllum commune.</title>
        <authorList>
            <person name="Ohm R.A."/>
            <person name="de Jong J.F."/>
            <person name="Lugones L.G."/>
            <person name="Aerts A."/>
            <person name="Kothe E."/>
            <person name="Stajich J.E."/>
            <person name="de Vries R.P."/>
            <person name="Record E."/>
            <person name="Levasseur A."/>
            <person name="Baker S.E."/>
            <person name="Bartholomew K.A."/>
            <person name="Coutinho P.M."/>
            <person name="Erdmann S."/>
            <person name="Fowler T.J."/>
            <person name="Gathman A.C."/>
            <person name="Lombard V."/>
            <person name="Henrissat B."/>
            <person name="Knabe N."/>
            <person name="Kuees U."/>
            <person name="Lilly W.W."/>
            <person name="Lindquist E."/>
            <person name="Lucas S."/>
            <person name="Magnuson J.K."/>
            <person name="Piumi F."/>
            <person name="Raudaskoski M."/>
            <person name="Salamov A."/>
            <person name="Schmutz J."/>
            <person name="Schwarze F.W.M.R."/>
            <person name="vanKuyk P.A."/>
            <person name="Horton J.S."/>
            <person name="Grigoriev I.V."/>
            <person name="Woesten H.A.B."/>
        </authorList>
    </citation>
    <scope>NUCLEOTIDE SEQUENCE [LARGE SCALE GENOMIC DNA]</scope>
    <source>
        <strain evidence="9">H4-8 / FGSC 9210</strain>
    </source>
</reference>
<feature type="compositionally biased region" description="Low complexity" evidence="4">
    <location>
        <begin position="429"/>
        <end position="443"/>
    </location>
</feature>
<organism evidence="9">
    <name type="scientific">Schizophyllum commune (strain H4-8 / FGSC 9210)</name>
    <name type="common">Split gill fungus</name>
    <dbReference type="NCBI Taxonomy" id="578458"/>
    <lineage>
        <taxon>Eukaryota</taxon>
        <taxon>Fungi</taxon>
        <taxon>Dikarya</taxon>
        <taxon>Basidiomycota</taxon>
        <taxon>Agaricomycotina</taxon>
        <taxon>Agaricomycetes</taxon>
        <taxon>Agaricomycetidae</taxon>
        <taxon>Agaricales</taxon>
        <taxon>Schizophyllaceae</taxon>
        <taxon>Schizophyllum</taxon>
    </lineage>
</organism>
<evidence type="ECO:0000256" key="4">
    <source>
        <dbReference type="SAM" id="MobiDB-lite"/>
    </source>
</evidence>
<evidence type="ECO:0000313" key="8">
    <source>
        <dbReference type="EMBL" id="EFI99818.1"/>
    </source>
</evidence>
<dbReference type="Proteomes" id="UP000007431">
    <property type="component" value="Unassembled WGS sequence"/>
</dbReference>
<dbReference type="InterPro" id="IPR034164">
    <property type="entry name" value="Pepsin-like_dom"/>
</dbReference>
<feature type="region of interest" description="Disordered" evidence="4">
    <location>
        <begin position="423"/>
        <end position="443"/>
    </location>
</feature>
<dbReference type="GeneID" id="9596989"/>
<accession>D8PYA4</accession>
<keyword evidence="3" id="KW-0378">Hydrolase</keyword>
<feature type="signal peptide" evidence="6">
    <location>
        <begin position="1"/>
        <end position="18"/>
    </location>
</feature>
<evidence type="ECO:0000256" key="3">
    <source>
        <dbReference type="RuleBase" id="RU000454"/>
    </source>
</evidence>
<dbReference type="RefSeq" id="XP_003034721.1">
    <property type="nucleotide sequence ID" value="XM_003034675.1"/>
</dbReference>
<dbReference type="PROSITE" id="PS51767">
    <property type="entry name" value="PEPTIDASE_A1"/>
    <property type="match status" value="1"/>
</dbReference>
<proteinExistence type="inferred from homology"/>
<dbReference type="Pfam" id="PF00026">
    <property type="entry name" value="Asp"/>
    <property type="match status" value="1"/>
</dbReference>
<dbReference type="InterPro" id="IPR033121">
    <property type="entry name" value="PEPTIDASE_A1"/>
</dbReference>
<evidence type="ECO:0000256" key="6">
    <source>
        <dbReference type="SAM" id="SignalP"/>
    </source>
</evidence>
<keyword evidence="5" id="KW-0472">Membrane</keyword>
<gene>
    <name evidence="8" type="ORF">SCHCODRAFT_67036</name>
</gene>
<dbReference type="OMA" id="YTYINFG"/>